<dbReference type="Pfam" id="PF25601">
    <property type="entry name" value="AAA_lid_14"/>
    <property type="match status" value="1"/>
</dbReference>
<evidence type="ECO:0000256" key="3">
    <source>
        <dbReference type="ARBA" id="ARBA00023015"/>
    </source>
</evidence>
<evidence type="ECO:0000256" key="2">
    <source>
        <dbReference type="ARBA" id="ARBA00022840"/>
    </source>
</evidence>
<dbReference type="Gene3D" id="3.40.50.300">
    <property type="entry name" value="P-loop containing nucleotide triphosphate hydrolases"/>
    <property type="match status" value="1"/>
</dbReference>
<sequence length="445" mass="50307">MENILIVEDDIAFAKMLETFLTKKGYKITHTSSIKNSTQLLNNQRFDLCLLDYRLPDGTALDFLQARRDLKASLPVIIMTAFSDVRTVVKSMKMGAAEYITKPVNPEELMMVLKQISEQEKTPSKTKEKKSKSAQFVQGKSHHAQKLQDFIDLVAPTDISVIIQGESGTGKEYVAMKIHQQSKRAKKPFIPIDCGVLSKELAAGELFGYVKGAFTGALINRTGQFEKASGGTLFLDEIGNLSYDVQIKLLRALQEKTIQPLGSDSLIDVDIRLIVATNDSLTTLVKNGVFREDLYHRLNEFKIEVPPLRDRVEDMELFINHFIDEANKDLQRDVQSLAEEAMQVFREYEWPGNLRELRNTIRRMVLLTQGKIAEADKLPSEMFSHIRIASSAPSGSNLKAIQAETEKEHIIKVLESVQGNKSKAARILNIDRKTLYNKLERYDLT</sequence>
<dbReference type="GO" id="GO:0043565">
    <property type="term" value="F:sequence-specific DNA binding"/>
    <property type="evidence" value="ECO:0007669"/>
    <property type="project" value="InterPro"/>
</dbReference>
<dbReference type="CDD" id="cd00156">
    <property type="entry name" value="REC"/>
    <property type="match status" value="1"/>
</dbReference>
<dbReference type="PRINTS" id="PR01590">
    <property type="entry name" value="HTHFIS"/>
</dbReference>
<accession>A0A4R2GEA3</accession>
<feature type="domain" description="Sigma-54 factor interaction" evidence="9">
    <location>
        <begin position="137"/>
        <end position="366"/>
    </location>
</feature>
<name>A0A4R2GEA3_9BACT</name>
<dbReference type="Pfam" id="PF00072">
    <property type="entry name" value="Response_reg"/>
    <property type="match status" value="1"/>
</dbReference>
<dbReference type="Gene3D" id="1.10.10.60">
    <property type="entry name" value="Homeodomain-like"/>
    <property type="match status" value="1"/>
</dbReference>
<dbReference type="InterPro" id="IPR025943">
    <property type="entry name" value="Sigma_54_int_dom_ATP-bd_2"/>
</dbReference>
<dbReference type="FunFam" id="3.40.50.300:FF:000006">
    <property type="entry name" value="DNA-binding transcriptional regulator NtrC"/>
    <property type="match status" value="1"/>
</dbReference>
<dbReference type="GO" id="GO:0005524">
    <property type="term" value="F:ATP binding"/>
    <property type="evidence" value="ECO:0007669"/>
    <property type="project" value="UniProtKB-KW"/>
</dbReference>
<dbReference type="SMART" id="SM00448">
    <property type="entry name" value="REC"/>
    <property type="match status" value="1"/>
</dbReference>
<dbReference type="InterPro" id="IPR002078">
    <property type="entry name" value="Sigma_54_int"/>
</dbReference>
<dbReference type="InterPro" id="IPR009057">
    <property type="entry name" value="Homeodomain-like_sf"/>
</dbReference>
<dbReference type="Pfam" id="PF00158">
    <property type="entry name" value="Sigma54_activat"/>
    <property type="match status" value="1"/>
</dbReference>
<dbReference type="Gene3D" id="1.10.8.60">
    <property type="match status" value="1"/>
</dbReference>
<keyword evidence="6" id="KW-0597">Phosphoprotein</keyword>
<keyword evidence="2" id="KW-0067">ATP-binding</keyword>
<feature type="coiled-coil region" evidence="7">
    <location>
        <begin position="320"/>
        <end position="347"/>
    </location>
</feature>
<dbReference type="RefSeq" id="WP_132434863.1">
    <property type="nucleotide sequence ID" value="NZ_SLWK01000014.1"/>
</dbReference>
<dbReference type="PANTHER" id="PTHR32071:SF81">
    <property type="entry name" value="PROPIONATE CATABOLISM OPERON REGULATORY PROTEIN"/>
    <property type="match status" value="1"/>
</dbReference>
<feature type="domain" description="Response regulatory" evidence="10">
    <location>
        <begin position="3"/>
        <end position="117"/>
    </location>
</feature>
<evidence type="ECO:0000259" key="10">
    <source>
        <dbReference type="PROSITE" id="PS50110"/>
    </source>
</evidence>
<feature type="region of interest" description="Disordered" evidence="8">
    <location>
        <begin position="118"/>
        <end position="141"/>
    </location>
</feature>
<keyword evidence="5" id="KW-0804">Transcription</keyword>
<evidence type="ECO:0000256" key="7">
    <source>
        <dbReference type="SAM" id="Coils"/>
    </source>
</evidence>
<evidence type="ECO:0000256" key="8">
    <source>
        <dbReference type="SAM" id="MobiDB-lite"/>
    </source>
</evidence>
<dbReference type="SUPFAM" id="SSF52172">
    <property type="entry name" value="CheY-like"/>
    <property type="match status" value="1"/>
</dbReference>
<dbReference type="InterPro" id="IPR025662">
    <property type="entry name" value="Sigma_54_int_dom_ATP-bd_1"/>
</dbReference>
<dbReference type="SUPFAM" id="SSF52540">
    <property type="entry name" value="P-loop containing nucleoside triphosphate hydrolases"/>
    <property type="match status" value="1"/>
</dbReference>
<dbReference type="SUPFAM" id="SSF46689">
    <property type="entry name" value="Homeodomain-like"/>
    <property type="match status" value="1"/>
</dbReference>
<organism evidence="11 12">
    <name type="scientific">Natronoflexus pectinivorans</name>
    <dbReference type="NCBI Taxonomy" id="682526"/>
    <lineage>
        <taxon>Bacteria</taxon>
        <taxon>Pseudomonadati</taxon>
        <taxon>Bacteroidota</taxon>
        <taxon>Bacteroidia</taxon>
        <taxon>Marinilabiliales</taxon>
        <taxon>Marinilabiliaceae</taxon>
        <taxon>Natronoflexus</taxon>
    </lineage>
</organism>
<dbReference type="InterPro" id="IPR011006">
    <property type="entry name" value="CheY-like_superfamily"/>
</dbReference>
<evidence type="ECO:0000313" key="11">
    <source>
        <dbReference type="EMBL" id="TCO06072.1"/>
    </source>
</evidence>
<dbReference type="PROSITE" id="PS50110">
    <property type="entry name" value="RESPONSE_REGULATORY"/>
    <property type="match status" value="1"/>
</dbReference>
<evidence type="ECO:0000256" key="4">
    <source>
        <dbReference type="ARBA" id="ARBA00023125"/>
    </source>
</evidence>
<dbReference type="EMBL" id="SLWK01000014">
    <property type="protein sequence ID" value="TCO06072.1"/>
    <property type="molecule type" value="Genomic_DNA"/>
</dbReference>
<dbReference type="SMART" id="SM00382">
    <property type="entry name" value="AAA"/>
    <property type="match status" value="1"/>
</dbReference>
<dbReference type="InterPro" id="IPR003593">
    <property type="entry name" value="AAA+_ATPase"/>
</dbReference>
<keyword evidence="1" id="KW-0547">Nucleotide-binding</keyword>
<dbReference type="InterPro" id="IPR027417">
    <property type="entry name" value="P-loop_NTPase"/>
</dbReference>
<dbReference type="OrthoDB" id="9810703at2"/>
<dbReference type="PROSITE" id="PS00688">
    <property type="entry name" value="SIGMA54_INTERACT_3"/>
    <property type="match status" value="1"/>
</dbReference>
<dbReference type="GO" id="GO:0000160">
    <property type="term" value="P:phosphorelay signal transduction system"/>
    <property type="evidence" value="ECO:0007669"/>
    <property type="project" value="InterPro"/>
</dbReference>
<dbReference type="InterPro" id="IPR025944">
    <property type="entry name" value="Sigma_54_int_dom_CS"/>
</dbReference>
<reference evidence="11 12" key="1">
    <citation type="submission" date="2019-03" db="EMBL/GenBank/DDBJ databases">
        <title>Genomic Encyclopedia of Type Strains, Phase IV (KMG-IV): sequencing the most valuable type-strain genomes for metagenomic binning, comparative biology and taxonomic classification.</title>
        <authorList>
            <person name="Goeker M."/>
        </authorList>
    </citation>
    <scope>NUCLEOTIDE SEQUENCE [LARGE SCALE GENOMIC DNA]</scope>
    <source>
        <strain evidence="11 12">DSM 24179</strain>
    </source>
</reference>
<dbReference type="PROSITE" id="PS50045">
    <property type="entry name" value="SIGMA54_INTERACT_4"/>
    <property type="match status" value="1"/>
</dbReference>
<keyword evidence="7" id="KW-0175">Coiled coil</keyword>
<evidence type="ECO:0000256" key="6">
    <source>
        <dbReference type="PROSITE-ProRule" id="PRU00169"/>
    </source>
</evidence>
<dbReference type="Proteomes" id="UP000295221">
    <property type="component" value="Unassembled WGS sequence"/>
</dbReference>
<keyword evidence="3" id="KW-0805">Transcription regulation</keyword>
<gene>
    <name evidence="11" type="ORF">EV194_11454</name>
</gene>
<evidence type="ECO:0000313" key="12">
    <source>
        <dbReference type="Proteomes" id="UP000295221"/>
    </source>
</evidence>
<keyword evidence="4" id="KW-0238">DNA-binding</keyword>
<feature type="modified residue" description="4-aspartylphosphate" evidence="6">
    <location>
        <position position="52"/>
    </location>
</feature>
<evidence type="ECO:0000256" key="1">
    <source>
        <dbReference type="ARBA" id="ARBA00022741"/>
    </source>
</evidence>
<dbReference type="Pfam" id="PF02954">
    <property type="entry name" value="HTH_8"/>
    <property type="match status" value="1"/>
</dbReference>
<evidence type="ECO:0000256" key="5">
    <source>
        <dbReference type="ARBA" id="ARBA00023163"/>
    </source>
</evidence>
<dbReference type="CDD" id="cd00009">
    <property type="entry name" value="AAA"/>
    <property type="match status" value="1"/>
</dbReference>
<dbReference type="PANTHER" id="PTHR32071">
    <property type="entry name" value="TRANSCRIPTIONAL REGULATORY PROTEIN"/>
    <property type="match status" value="1"/>
</dbReference>
<dbReference type="PROSITE" id="PS00675">
    <property type="entry name" value="SIGMA54_INTERACT_1"/>
    <property type="match status" value="1"/>
</dbReference>
<dbReference type="GO" id="GO:0006355">
    <property type="term" value="P:regulation of DNA-templated transcription"/>
    <property type="evidence" value="ECO:0007669"/>
    <property type="project" value="InterPro"/>
</dbReference>
<dbReference type="PROSITE" id="PS00676">
    <property type="entry name" value="SIGMA54_INTERACT_2"/>
    <property type="match status" value="1"/>
</dbReference>
<dbReference type="AlphaFoldDB" id="A0A4R2GEA3"/>
<dbReference type="InterPro" id="IPR001789">
    <property type="entry name" value="Sig_transdc_resp-reg_receiver"/>
</dbReference>
<evidence type="ECO:0000259" key="9">
    <source>
        <dbReference type="PROSITE" id="PS50045"/>
    </source>
</evidence>
<proteinExistence type="predicted"/>
<dbReference type="Gene3D" id="3.40.50.2300">
    <property type="match status" value="1"/>
</dbReference>
<keyword evidence="12" id="KW-1185">Reference proteome</keyword>
<dbReference type="InterPro" id="IPR058031">
    <property type="entry name" value="AAA_lid_NorR"/>
</dbReference>
<protein>
    <submittedName>
        <fullName evidence="11">Two-component system response regulator HydG</fullName>
    </submittedName>
</protein>
<dbReference type="InterPro" id="IPR002197">
    <property type="entry name" value="HTH_Fis"/>
</dbReference>
<comment type="caution">
    <text evidence="11">The sequence shown here is derived from an EMBL/GenBank/DDBJ whole genome shotgun (WGS) entry which is preliminary data.</text>
</comment>